<feature type="region of interest" description="Disordered" evidence="1">
    <location>
        <begin position="173"/>
        <end position="233"/>
    </location>
</feature>
<dbReference type="EMBL" id="JAWIZZ010000047">
    <property type="protein sequence ID" value="KAK5779565.1"/>
    <property type="molecule type" value="Genomic_DNA"/>
</dbReference>
<sequence>MAKQILSNEFVSDSDSEETSHNEFRVPHYEVPKDYKKLKHLKSVPLLNNSADKDHELWLFKVPKNLDISKIKSLPLDGHSQFQVHDKIFKVELNNSEAQNDSNMTILASDNNDKNKDILKVLNKKNKVLNFNKIFTINYTTNIPDIQYDKIKVPRENVPIIEGLKVRHFATGYDEEEEEEEQKTKVVKQKEETKPKKRKHDDVDDVKLKDDKKKSKKDKKGKKDKKKKKDKKH</sequence>
<dbReference type="GO" id="GO:0006360">
    <property type="term" value="P:transcription by RNA polymerase I"/>
    <property type="evidence" value="ECO:0007669"/>
    <property type="project" value="InterPro"/>
</dbReference>
<gene>
    <name evidence="2" type="ORF">RI543_003457</name>
</gene>
<feature type="compositionally biased region" description="Basic residues" evidence="1">
    <location>
        <begin position="214"/>
        <end position="233"/>
    </location>
</feature>
<keyword evidence="3" id="KW-1185">Reference proteome</keyword>
<evidence type="ECO:0000313" key="3">
    <source>
        <dbReference type="Proteomes" id="UP001306508"/>
    </source>
</evidence>
<evidence type="ECO:0000313" key="2">
    <source>
        <dbReference type="EMBL" id="KAK5779565.1"/>
    </source>
</evidence>
<evidence type="ECO:0000256" key="1">
    <source>
        <dbReference type="SAM" id="MobiDB-lite"/>
    </source>
</evidence>
<dbReference type="InterPro" id="IPR053263">
    <property type="entry name" value="Euk_RPA34_RNAP_subunit"/>
</dbReference>
<name>A0AAN8A8J5_9SACH</name>
<protein>
    <recommendedName>
        <fullName evidence="4">DNA-directed RNA polymerase I subunit RPA34</fullName>
    </recommendedName>
</protein>
<organism evidence="2 3">
    <name type="scientific">Arxiozyma heterogenica</name>
    <dbReference type="NCBI Taxonomy" id="278026"/>
    <lineage>
        <taxon>Eukaryota</taxon>
        <taxon>Fungi</taxon>
        <taxon>Dikarya</taxon>
        <taxon>Ascomycota</taxon>
        <taxon>Saccharomycotina</taxon>
        <taxon>Saccharomycetes</taxon>
        <taxon>Saccharomycetales</taxon>
        <taxon>Saccharomycetaceae</taxon>
        <taxon>Arxiozyma</taxon>
    </lineage>
</organism>
<accession>A0AAN8A8J5</accession>
<evidence type="ECO:0008006" key="4">
    <source>
        <dbReference type="Google" id="ProtNLM"/>
    </source>
</evidence>
<comment type="caution">
    <text evidence="2">The sequence shown here is derived from an EMBL/GenBank/DDBJ whole genome shotgun (WGS) entry which is preliminary data.</text>
</comment>
<dbReference type="PANTHER" id="PTHR28155">
    <property type="entry name" value="ACR243WP"/>
    <property type="match status" value="1"/>
</dbReference>
<dbReference type="Proteomes" id="UP001306508">
    <property type="component" value="Unassembled WGS sequence"/>
</dbReference>
<feature type="compositionally biased region" description="Basic and acidic residues" evidence="1">
    <location>
        <begin position="182"/>
        <end position="213"/>
    </location>
</feature>
<feature type="region of interest" description="Disordered" evidence="1">
    <location>
        <begin position="1"/>
        <end position="24"/>
    </location>
</feature>
<dbReference type="InterPro" id="IPR013240">
    <property type="entry name" value="DNA-dir_RNA_pol1_su_RPA34"/>
</dbReference>
<proteinExistence type="predicted"/>
<dbReference type="AlphaFoldDB" id="A0AAN8A8J5"/>
<feature type="compositionally biased region" description="Polar residues" evidence="1">
    <location>
        <begin position="1"/>
        <end position="11"/>
    </location>
</feature>
<dbReference type="PANTHER" id="PTHR28155:SF1">
    <property type="entry name" value="DNA-DIRECTED RNA POLYMERASE I SUBUNIT RPA34.5-DOMAIN-CONTAINING PROTEIN"/>
    <property type="match status" value="1"/>
</dbReference>
<reference evidence="3" key="1">
    <citation type="submission" date="2023-07" db="EMBL/GenBank/DDBJ databases">
        <title>A draft genome of Kazachstania heterogenica Y-27499.</title>
        <authorList>
            <person name="Donic C."/>
            <person name="Kralova J.S."/>
            <person name="Fidel L."/>
            <person name="Ben-Dor S."/>
            <person name="Jung S."/>
        </authorList>
    </citation>
    <scope>NUCLEOTIDE SEQUENCE [LARGE SCALE GENOMIC DNA]</scope>
    <source>
        <strain evidence="3">Y27499</strain>
    </source>
</reference>
<dbReference type="Pfam" id="PF08208">
    <property type="entry name" value="RNA_polI_A34"/>
    <property type="match status" value="1"/>
</dbReference>
<dbReference type="Gene3D" id="6.20.250.70">
    <property type="match status" value="1"/>
</dbReference>